<dbReference type="Proteomes" id="UP000440578">
    <property type="component" value="Unassembled WGS sequence"/>
</dbReference>
<dbReference type="AlphaFoldDB" id="A0A6A4WSL9"/>
<sequence length="126" mass="13380">MSVNNEQHPASNGNDGLQGTVVRSKTLTQLANLTWTVDLGQLVQVTSVLYMAGSSSDLTTNCNHLTEIRVGSDRTSFDEQHSARCVWLEAPFVAAGHARLFPVHCAGDGPVRAPDPPPAGDDAGVR</sequence>
<proteinExistence type="predicted"/>
<dbReference type="EMBL" id="VIIS01000499">
    <property type="protein sequence ID" value="KAF0308279.1"/>
    <property type="molecule type" value="Genomic_DNA"/>
</dbReference>
<name>A0A6A4WSL9_AMPAM</name>
<dbReference type="InterPro" id="IPR008979">
    <property type="entry name" value="Galactose-bd-like_sf"/>
</dbReference>
<protein>
    <submittedName>
        <fullName evidence="1">Uncharacterized protein</fullName>
    </submittedName>
</protein>
<evidence type="ECO:0000313" key="1">
    <source>
        <dbReference type="EMBL" id="KAF0308279.1"/>
    </source>
</evidence>
<organism evidence="1 2">
    <name type="scientific">Amphibalanus amphitrite</name>
    <name type="common">Striped barnacle</name>
    <name type="synonym">Balanus amphitrite</name>
    <dbReference type="NCBI Taxonomy" id="1232801"/>
    <lineage>
        <taxon>Eukaryota</taxon>
        <taxon>Metazoa</taxon>
        <taxon>Ecdysozoa</taxon>
        <taxon>Arthropoda</taxon>
        <taxon>Crustacea</taxon>
        <taxon>Multicrustacea</taxon>
        <taxon>Cirripedia</taxon>
        <taxon>Thoracica</taxon>
        <taxon>Thoracicalcarea</taxon>
        <taxon>Balanomorpha</taxon>
        <taxon>Balanoidea</taxon>
        <taxon>Balanidae</taxon>
        <taxon>Amphibalaninae</taxon>
        <taxon>Amphibalanus</taxon>
    </lineage>
</organism>
<comment type="caution">
    <text evidence="1">The sequence shown here is derived from an EMBL/GenBank/DDBJ whole genome shotgun (WGS) entry which is preliminary data.</text>
</comment>
<dbReference type="SUPFAM" id="SSF49785">
    <property type="entry name" value="Galactose-binding domain-like"/>
    <property type="match status" value="1"/>
</dbReference>
<evidence type="ECO:0000313" key="2">
    <source>
        <dbReference type="Proteomes" id="UP000440578"/>
    </source>
</evidence>
<keyword evidence="2" id="KW-1185">Reference proteome</keyword>
<reference evidence="1 2" key="1">
    <citation type="submission" date="2019-07" db="EMBL/GenBank/DDBJ databases">
        <title>Draft genome assembly of a fouling barnacle, Amphibalanus amphitrite (Darwin, 1854): The first reference genome for Thecostraca.</title>
        <authorList>
            <person name="Kim W."/>
        </authorList>
    </citation>
    <scope>NUCLEOTIDE SEQUENCE [LARGE SCALE GENOMIC DNA]</scope>
    <source>
        <strain evidence="1">SNU_AA5</strain>
        <tissue evidence="1">Soma without cirri and trophi</tissue>
    </source>
</reference>
<gene>
    <name evidence="1" type="ORF">FJT64_020480</name>
</gene>
<accession>A0A6A4WSL9</accession>